<feature type="region of interest" description="Disordered" evidence="1">
    <location>
        <begin position="27"/>
        <end position="56"/>
    </location>
</feature>
<name>A0A9E9CAR1_9CYAN</name>
<sequence>MIKRSRGLTVILTATALIGLVGCSQPETTTRTDAIDTNDSIAQSVDEDAAADPDPESAEDYRVVENIALPEPGPDPLAMAFQLRQFSGELVGSEQLKVTYSAPDRAVVESVVRGLPDDSVRAIRTRYEFEPVASTQGQPTWQLVRVTQQNKCQPGRGSDEWTADLCQ</sequence>
<keyword evidence="3" id="KW-1185">Reference proteome</keyword>
<dbReference type="KEGG" id="tsin:OXH18_19070"/>
<dbReference type="RefSeq" id="WP_268608976.1">
    <property type="nucleotide sequence ID" value="NZ_CP113797.1"/>
</dbReference>
<proteinExistence type="predicted"/>
<accession>A0A9E9CAR1</accession>
<dbReference type="PROSITE" id="PS51257">
    <property type="entry name" value="PROKAR_LIPOPROTEIN"/>
    <property type="match status" value="1"/>
</dbReference>
<dbReference type="EMBL" id="CP113797">
    <property type="protein sequence ID" value="WAL59255.1"/>
    <property type="molecule type" value="Genomic_DNA"/>
</dbReference>
<dbReference type="Proteomes" id="UP001163152">
    <property type="component" value="Chromosome"/>
</dbReference>
<organism evidence="2 3">
    <name type="scientific">Thermocoleostomius sinensis A174</name>
    <dbReference type="NCBI Taxonomy" id="2016057"/>
    <lineage>
        <taxon>Bacteria</taxon>
        <taxon>Bacillati</taxon>
        <taxon>Cyanobacteriota</taxon>
        <taxon>Cyanophyceae</taxon>
        <taxon>Oculatellales</taxon>
        <taxon>Oculatellaceae</taxon>
        <taxon>Thermocoleostomius</taxon>
    </lineage>
</organism>
<evidence type="ECO:0000313" key="3">
    <source>
        <dbReference type="Proteomes" id="UP001163152"/>
    </source>
</evidence>
<protein>
    <recommendedName>
        <fullName evidence="4">Lipoprotein</fullName>
    </recommendedName>
</protein>
<evidence type="ECO:0000256" key="1">
    <source>
        <dbReference type="SAM" id="MobiDB-lite"/>
    </source>
</evidence>
<evidence type="ECO:0000313" key="2">
    <source>
        <dbReference type="EMBL" id="WAL59255.1"/>
    </source>
</evidence>
<reference evidence="2" key="1">
    <citation type="submission" date="2022-12" db="EMBL/GenBank/DDBJ databases">
        <title>Polyphasic identification of a Novel Hot-Spring Cyanobacterium Ocullathermofonsia sinensis gen nov. sp. nov. and Genomic Insights on its Adaptations to the Thermal Habitat.</title>
        <authorList>
            <person name="Daroch M."/>
            <person name="Tang J."/>
            <person name="Jiang Y."/>
        </authorList>
    </citation>
    <scope>NUCLEOTIDE SEQUENCE</scope>
    <source>
        <strain evidence="2">PKUAC-SCTA174</strain>
    </source>
</reference>
<feature type="compositionally biased region" description="Polar residues" evidence="1">
    <location>
        <begin position="27"/>
        <end position="43"/>
    </location>
</feature>
<gene>
    <name evidence="2" type="ORF">OXH18_19070</name>
</gene>
<feature type="compositionally biased region" description="Acidic residues" evidence="1">
    <location>
        <begin position="45"/>
        <end position="56"/>
    </location>
</feature>
<dbReference type="AlphaFoldDB" id="A0A9E9CAR1"/>
<evidence type="ECO:0008006" key="4">
    <source>
        <dbReference type="Google" id="ProtNLM"/>
    </source>
</evidence>